<name>V4HMS4_9EURY</name>
<dbReference type="RefSeq" id="WP_023393471.1">
    <property type="nucleotide sequence ID" value="NZ_ASGZ01000013.1"/>
</dbReference>
<keyword evidence="5" id="KW-1185">Reference proteome</keyword>
<gene>
    <name evidence="4" type="ORF">K933_04406</name>
</gene>
<dbReference type="Pfam" id="PF24042">
    <property type="entry name" value="DUF7351"/>
    <property type="match status" value="1"/>
</dbReference>
<evidence type="ECO:0000259" key="3">
    <source>
        <dbReference type="Pfam" id="PF24042"/>
    </source>
</evidence>
<protein>
    <recommendedName>
        <fullName evidence="6">ArsR family transcriptional regulator</fullName>
    </recommendedName>
</protein>
<accession>V4HMS4</accession>
<comment type="caution">
    <text evidence="4">The sequence shown here is derived from an EMBL/GenBank/DDBJ whole genome shotgun (WGS) entry which is preliminary data.</text>
</comment>
<dbReference type="Proteomes" id="UP000017840">
    <property type="component" value="Unassembled WGS sequence"/>
</dbReference>
<dbReference type="InterPro" id="IPR055771">
    <property type="entry name" value="DUF7347"/>
</dbReference>
<feature type="region of interest" description="Disordered" evidence="1">
    <location>
        <begin position="301"/>
        <end position="320"/>
    </location>
</feature>
<dbReference type="Pfam" id="PF24038">
    <property type="entry name" value="DUF7347"/>
    <property type="match status" value="1"/>
</dbReference>
<proteinExistence type="predicted"/>
<dbReference type="AlphaFoldDB" id="V4HMS4"/>
<dbReference type="InterPro" id="IPR055775">
    <property type="entry name" value="DUF7351"/>
</dbReference>
<feature type="domain" description="DUF7347" evidence="2">
    <location>
        <begin position="11"/>
        <end position="91"/>
    </location>
</feature>
<evidence type="ECO:0000313" key="4">
    <source>
        <dbReference type="EMBL" id="ESP89229.1"/>
    </source>
</evidence>
<evidence type="ECO:0000313" key="5">
    <source>
        <dbReference type="Proteomes" id="UP000017840"/>
    </source>
</evidence>
<reference evidence="4 5" key="1">
    <citation type="journal article" date="2013" name="Genome Announc.">
        <title>Draft Genome Sequence of 'Candidatus Halobonum tyrrellensis' Strain G22, Isolated from the Hypersaline Waters of Lake Tyrrell, Australia.</title>
        <authorList>
            <person name="Ugalde J.A."/>
            <person name="Narasingarao P."/>
            <person name="Kuo S."/>
            <person name="Podell S."/>
            <person name="Allen E.E."/>
        </authorList>
    </citation>
    <scope>NUCLEOTIDE SEQUENCE [LARGE SCALE GENOMIC DNA]</scope>
    <source>
        <strain evidence="4 5">G22</strain>
    </source>
</reference>
<evidence type="ECO:0000259" key="2">
    <source>
        <dbReference type="Pfam" id="PF24038"/>
    </source>
</evidence>
<sequence length="320" mass="34579">MAEAPADLDPVSMFSLLGDETRLAVLQALYDETRGRGTGRGAVAYSTLREAVGEPDSGRFNYHLTQLTGHFVEKLRGGYALRAPGREVVRVLRAGTLTQSPRVDPVGTGRVCPRCGGQVRLSYANEHVFVHCADCVGLLEFDYVPDGTLLAVSFPPAGANARDPSTLLAPATLGYERRLQTMTDGLCPDCGGVATPSVRRCECHRQTGSTTCDRCHTGFEALVELSCETCERRRVAPPAFAFTHRDPVREALSAANADGDAWRRYVTVVDWPTRVRRADGGTPEVVYAPPDDREVVVAADGSVRREAPSPPDELGAHLSE</sequence>
<dbReference type="EMBL" id="ASGZ01000013">
    <property type="protein sequence ID" value="ESP89229.1"/>
    <property type="molecule type" value="Genomic_DNA"/>
</dbReference>
<feature type="domain" description="DUF7351" evidence="3">
    <location>
        <begin position="111"/>
        <end position="301"/>
    </location>
</feature>
<dbReference type="OrthoDB" id="8482at2157"/>
<dbReference type="eggNOG" id="arCOG03860">
    <property type="taxonomic scope" value="Archaea"/>
</dbReference>
<organism evidence="4 5">
    <name type="scientific">Candidatus Halobonum tyrrellensis G22</name>
    <dbReference type="NCBI Taxonomy" id="1324957"/>
    <lineage>
        <taxon>Archaea</taxon>
        <taxon>Methanobacteriati</taxon>
        <taxon>Methanobacteriota</taxon>
        <taxon>Stenosarchaea group</taxon>
        <taxon>Halobacteria</taxon>
        <taxon>Halobacteriales</taxon>
        <taxon>Haloferacaceae</taxon>
        <taxon>Candidatus Halobonum</taxon>
    </lineage>
</organism>
<evidence type="ECO:0000256" key="1">
    <source>
        <dbReference type="SAM" id="MobiDB-lite"/>
    </source>
</evidence>
<evidence type="ECO:0008006" key="6">
    <source>
        <dbReference type="Google" id="ProtNLM"/>
    </source>
</evidence>